<evidence type="ECO:0000313" key="1">
    <source>
        <dbReference type="EMBL" id="MDV6309851.1"/>
    </source>
</evidence>
<protein>
    <recommendedName>
        <fullName evidence="3">ABC transporter permease</fullName>
    </recommendedName>
</protein>
<dbReference type="Proteomes" id="UP001185779">
    <property type="component" value="Unassembled WGS sequence"/>
</dbReference>
<comment type="caution">
    <text evidence="1">The sequence shown here is derived from an EMBL/GenBank/DDBJ whole genome shotgun (WGS) entry which is preliminary data.</text>
</comment>
<keyword evidence="2" id="KW-1185">Reference proteome</keyword>
<evidence type="ECO:0008006" key="3">
    <source>
        <dbReference type="Google" id="ProtNLM"/>
    </source>
</evidence>
<sequence>MTTTLAAVVGQIRRGTRAELTRVGGARSILLYGLIPGAVLGAFNRSMQHRVVVPSVVVRQRLRR</sequence>
<proteinExistence type="predicted"/>
<gene>
    <name evidence="1" type="ORF">R3P94_21530</name>
</gene>
<organism evidence="1 2">
    <name type="scientific">Gordonia amicalis</name>
    <dbReference type="NCBI Taxonomy" id="89053"/>
    <lineage>
        <taxon>Bacteria</taxon>
        <taxon>Bacillati</taxon>
        <taxon>Actinomycetota</taxon>
        <taxon>Actinomycetes</taxon>
        <taxon>Mycobacteriales</taxon>
        <taxon>Gordoniaceae</taxon>
        <taxon>Gordonia</taxon>
    </lineage>
</organism>
<accession>A0ABU4DKB5</accession>
<feature type="non-terminal residue" evidence="1">
    <location>
        <position position="64"/>
    </location>
</feature>
<name>A0ABU4DKB5_9ACTN</name>
<reference evidence="1 2" key="1">
    <citation type="submission" date="2023-10" db="EMBL/GenBank/DDBJ databases">
        <title>Development of a sustainable strategy for remediation of hydrocarbon-contaminated territories based on the waste exchange concept.</title>
        <authorList>
            <person name="Krivoruchko A."/>
        </authorList>
    </citation>
    <scope>NUCLEOTIDE SEQUENCE [LARGE SCALE GENOMIC DNA]</scope>
    <source>
        <strain evidence="1 2">IEGM 1266</strain>
    </source>
</reference>
<dbReference type="EMBL" id="JAWLKI010000037">
    <property type="protein sequence ID" value="MDV6309851.1"/>
    <property type="molecule type" value="Genomic_DNA"/>
</dbReference>
<evidence type="ECO:0000313" key="2">
    <source>
        <dbReference type="Proteomes" id="UP001185779"/>
    </source>
</evidence>